<dbReference type="KEGG" id="vg:26630834"/>
<dbReference type="Proteomes" id="UP000203806">
    <property type="component" value="Segment"/>
</dbReference>
<dbReference type="RefSeq" id="YP_009204243.1">
    <property type="nucleotide sequence ID" value="NC_028861.1"/>
</dbReference>
<protein>
    <recommendedName>
        <fullName evidence="1">DUF7459 domain-containing protein</fullName>
    </recommendedName>
</protein>
<gene>
    <name evidence="2" type="primary">52</name>
    <name evidence="2" type="ORF">SEA_FLAGSTAFF_52</name>
</gene>
<feature type="domain" description="DUF7459" evidence="1">
    <location>
        <begin position="98"/>
        <end position="206"/>
    </location>
</feature>
<dbReference type="InterPro" id="IPR055882">
    <property type="entry name" value="DUF7459"/>
</dbReference>
<sequence>MEFTEPRSGWAAECEDCPFTIGEDYGQRIYPRWEFDDTDDGRHLAERWAIQHRTANPGHSPTVNQFHRWTMTHVEHLDVKLLATLFGTSHVPQRVMLNDNPSCQHRMIANSTGECVACGERMEAVEYRPEYVTSAPNAAAGLCANGPDCDGGEGCTAVYVPDVGRARQVLIGTDVLYRCRRCSNNGTTITADQPIEWDCGHDHRGDRLPAR</sequence>
<reference evidence="2 3" key="1">
    <citation type="journal article" date="2015" name="Genome Announc.">
        <title>Genome Sequences of Cluster G Mycobacteriophages Cambiare, FlagStaff, and MOOREtheMARYer.</title>
        <authorList>
            <person name="Pope W.H."/>
            <person name="Augustine D.A."/>
            <person name="Carroll D.C."/>
            <person name="Duncan J.C."/>
            <person name="Harwi K.M."/>
            <person name="Howry R."/>
            <person name="Jagessar B."/>
            <person name="Lum B.A."/>
            <person name="Meinert J.W."/>
            <person name="Migliozzi J.S."/>
            <person name="Milliken K.A."/>
            <person name="Mitchell C.J."/>
            <person name="Nalatwad A.S."/>
            <person name="Orlandini K.C."/>
            <person name="Rhein M.J."/>
            <person name="Saravanan V."/>
            <person name="Seese B.A."/>
            <person name="Schiebel J.G."/>
            <person name="Thomas K.B."/>
            <person name="Adkins N.L."/>
            <person name="Cohen K.L."/>
            <person name="Iyengar V.B."/>
            <person name="Kim H."/>
            <person name="Kramer Z.J."/>
            <person name="Montgomery M.T."/>
            <person name="Schafer C.E."/>
            <person name="Wilkes K.E."/>
            <person name="Grubb S.R."/>
            <person name="Warner M.H."/>
            <person name="Bowman C.A."/>
            <person name="Russell D.A."/>
            <person name="Hatfull G.F."/>
        </authorList>
    </citation>
    <scope>NUCLEOTIDE SEQUENCE [LARGE SCALE GENOMIC DNA]</scope>
</reference>
<organism evidence="2 3">
    <name type="scientific">Mycobacterium phage FlagStaff</name>
    <dbReference type="NCBI Taxonomy" id="1647304"/>
    <lineage>
        <taxon>Viruses</taxon>
        <taxon>Duplodnaviria</taxon>
        <taxon>Heunggongvirae</taxon>
        <taxon>Uroviricota</taxon>
        <taxon>Caudoviricetes</taxon>
        <taxon>Gclasvirinae</taxon>
        <taxon>Avocadovirus</taxon>
        <taxon>Avocadovirus flagstaff</taxon>
    </lineage>
</organism>
<dbReference type="OrthoDB" id="15253at10239"/>
<name>A0A0F6YQL8_9CAUD</name>
<evidence type="ECO:0000313" key="2">
    <source>
        <dbReference type="EMBL" id="AKF14489.1"/>
    </source>
</evidence>
<evidence type="ECO:0000313" key="3">
    <source>
        <dbReference type="Proteomes" id="UP000203806"/>
    </source>
</evidence>
<keyword evidence="3" id="KW-1185">Reference proteome</keyword>
<dbReference type="Pfam" id="PF24258">
    <property type="entry name" value="DUF7459"/>
    <property type="match status" value="1"/>
</dbReference>
<accession>A0A0F6YQL8</accession>
<dbReference type="EMBL" id="KR080197">
    <property type="protein sequence ID" value="AKF14489.1"/>
    <property type="molecule type" value="Genomic_DNA"/>
</dbReference>
<evidence type="ECO:0000259" key="1">
    <source>
        <dbReference type="Pfam" id="PF24258"/>
    </source>
</evidence>
<dbReference type="GeneID" id="26630834"/>
<proteinExistence type="predicted"/>